<evidence type="ECO:0000256" key="1">
    <source>
        <dbReference type="SAM" id="Phobius"/>
    </source>
</evidence>
<dbReference type="Proteomes" id="UP000317369">
    <property type="component" value="Chromosome"/>
</dbReference>
<feature type="transmembrane region" description="Helical" evidence="1">
    <location>
        <begin position="9"/>
        <end position="29"/>
    </location>
</feature>
<keyword evidence="1" id="KW-0472">Membrane</keyword>
<dbReference type="Gene3D" id="2.102.10.10">
    <property type="entry name" value="Rieske [2Fe-2S] iron-sulphur domain"/>
    <property type="match status" value="1"/>
</dbReference>
<dbReference type="InterPro" id="IPR036922">
    <property type="entry name" value="Rieske_2Fe-2S_sf"/>
</dbReference>
<sequence length="184" mass="20994">MDSPAPKPIIITIALLLIVLLAYILFAVVPGRQLGPGSSNVKTAIQIPTARFNIGSPSQYKDPTIYTDYLDSRQVYLVTNSHNMLVALAARCPKDNNPITFDRDSYRFECHACRSRFTSDGLRLRPYTAPTSLARLQIAYDPDNDTLTVRPHRFFFHENKKRDTWSNPHSMYHYITPNIAPVRR</sequence>
<organism evidence="2 3">
    <name type="scientific">Poriferisphaera corsica</name>
    <dbReference type="NCBI Taxonomy" id="2528020"/>
    <lineage>
        <taxon>Bacteria</taxon>
        <taxon>Pseudomonadati</taxon>
        <taxon>Planctomycetota</taxon>
        <taxon>Phycisphaerae</taxon>
        <taxon>Phycisphaerales</taxon>
        <taxon>Phycisphaeraceae</taxon>
        <taxon>Poriferisphaera</taxon>
    </lineage>
</organism>
<gene>
    <name evidence="2" type="ORF">KS4_03910</name>
</gene>
<dbReference type="GO" id="GO:0051537">
    <property type="term" value="F:2 iron, 2 sulfur cluster binding"/>
    <property type="evidence" value="ECO:0007669"/>
    <property type="project" value="InterPro"/>
</dbReference>
<evidence type="ECO:0000313" key="3">
    <source>
        <dbReference type="Proteomes" id="UP000317369"/>
    </source>
</evidence>
<reference evidence="2 3" key="1">
    <citation type="submission" date="2019-02" db="EMBL/GenBank/DDBJ databases">
        <title>Deep-cultivation of Planctomycetes and their phenomic and genomic characterization uncovers novel biology.</title>
        <authorList>
            <person name="Wiegand S."/>
            <person name="Jogler M."/>
            <person name="Boedeker C."/>
            <person name="Pinto D."/>
            <person name="Vollmers J."/>
            <person name="Rivas-Marin E."/>
            <person name="Kohn T."/>
            <person name="Peeters S.H."/>
            <person name="Heuer A."/>
            <person name="Rast P."/>
            <person name="Oberbeckmann S."/>
            <person name="Bunk B."/>
            <person name="Jeske O."/>
            <person name="Meyerdierks A."/>
            <person name="Storesund J.E."/>
            <person name="Kallscheuer N."/>
            <person name="Luecker S."/>
            <person name="Lage O.M."/>
            <person name="Pohl T."/>
            <person name="Merkel B.J."/>
            <person name="Hornburger P."/>
            <person name="Mueller R.-W."/>
            <person name="Bruemmer F."/>
            <person name="Labrenz M."/>
            <person name="Spormann A.M."/>
            <person name="Op den Camp H."/>
            <person name="Overmann J."/>
            <person name="Amann R."/>
            <person name="Jetten M.S.M."/>
            <person name="Mascher T."/>
            <person name="Medema M.H."/>
            <person name="Devos D.P."/>
            <person name="Kaster A.-K."/>
            <person name="Ovreas L."/>
            <person name="Rohde M."/>
            <person name="Galperin M.Y."/>
            <person name="Jogler C."/>
        </authorList>
    </citation>
    <scope>NUCLEOTIDE SEQUENCE [LARGE SCALE GENOMIC DNA]</scope>
    <source>
        <strain evidence="2 3">KS4</strain>
    </source>
</reference>
<keyword evidence="1" id="KW-1133">Transmembrane helix</keyword>
<evidence type="ECO:0000313" key="2">
    <source>
        <dbReference type="EMBL" id="QDU32359.1"/>
    </source>
</evidence>
<dbReference type="RefSeq" id="WP_145073808.1">
    <property type="nucleotide sequence ID" value="NZ_CP036425.1"/>
</dbReference>
<dbReference type="EMBL" id="CP036425">
    <property type="protein sequence ID" value="QDU32359.1"/>
    <property type="molecule type" value="Genomic_DNA"/>
</dbReference>
<dbReference type="KEGG" id="pcor:KS4_03910"/>
<dbReference type="AlphaFoldDB" id="A0A517YQ64"/>
<proteinExistence type="predicted"/>
<keyword evidence="3" id="KW-1185">Reference proteome</keyword>
<evidence type="ECO:0008006" key="4">
    <source>
        <dbReference type="Google" id="ProtNLM"/>
    </source>
</evidence>
<protein>
    <recommendedName>
        <fullName evidence="4">Rieske domain-containing protein</fullName>
    </recommendedName>
</protein>
<accession>A0A517YQ64</accession>
<name>A0A517YQ64_9BACT</name>
<keyword evidence="1" id="KW-0812">Transmembrane</keyword>